<sequence length="639" mass="69849">MTDNSTNKPIQKGESATAYQVLARKYRPTSFRDLFGQVALVQTITNALESGRLAHAFVLTGVRGVGKTTSARIIAKALNCIGADGKGEPTADPCGVCESCVSIAQDRHVDVMEMDAASRTGVGDIRELIESVRYRPVSARKKVYIIDEVHMLSNSAFNALLKTLEEPPEHVVFIFATTEIRKVPVTVLSRCQRFDLRRLEHEELIALFSKVMKSEEITFEEEALGLLARAADGSARDGLSLLDQAIALGGGRAIETEPVRHMLGLADRTRIFDLLDVLLRGDSAAALEILSDLYHGGTEPVVVMKDLLELCHLLTRAKLVPKTLESPGTPEAERVRGGEMCSRLTMPLLARVWQMLLKGLGEIQTAPHPLQAAEMVLIRLAYASTLPTPGDLIKKLQDAPAGNAPAGDVRNVSGDTTYRNMTSGVGQGVSRSGGVTAVALAQTEDLSGEQVQSSRPALVVDNTALRSAGMEQDEPFAAPQTFREVIELARDQGQRILSAYLANDVHLIRFAPGEINYKPTDHAPRDLSAQIQRHLKEWTGKDWKVTESSREGVETIRVQEKQINQELDEKAMEDALVKAALRLFPGSKLISRKGLMPDNFVVEGIEEQILMDPMADPDMGDPDLDDSELVRRLNSGDNI</sequence>
<dbReference type="Pfam" id="PF12362">
    <property type="entry name" value="DUF3646"/>
    <property type="match status" value="1"/>
</dbReference>
<evidence type="ECO:0000313" key="13">
    <source>
        <dbReference type="EMBL" id="MCZ4281584.1"/>
    </source>
</evidence>
<evidence type="ECO:0000313" key="14">
    <source>
        <dbReference type="Proteomes" id="UP001069802"/>
    </source>
</evidence>
<evidence type="ECO:0000259" key="12">
    <source>
        <dbReference type="SMART" id="SM00382"/>
    </source>
</evidence>
<keyword evidence="6 11" id="KW-0547">Nucleotide-binding</keyword>
<keyword evidence="5" id="KW-0479">Metal-binding</keyword>
<protein>
    <recommendedName>
        <fullName evidence="11">DNA polymerase III subunit gamma/tau</fullName>
        <ecNumber evidence="11">2.7.7.7</ecNumber>
    </recommendedName>
</protein>
<keyword evidence="8 11" id="KW-0067">ATP-binding</keyword>
<comment type="similarity">
    <text evidence="1 11">Belongs to the DnaX/STICHEL family.</text>
</comment>
<dbReference type="RefSeq" id="WP_269423751.1">
    <property type="nucleotide sequence ID" value="NZ_JAPWGY010000004.1"/>
</dbReference>
<evidence type="ECO:0000256" key="2">
    <source>
        <dbReference type="ARBA" id="ARBA00022679"/>
    </source>
</evidence>
<dbReference type="Proteomes" id="UP001069802">
    <property type="component" value="Unassembled WGS sequence"/>
</dbReference>
<evidence type="ECO:0000256" key="6">
    <source>
        <dbReference type="ARBA" id="ARBA00022741"/>
    </source>
</evidence>
<reference evidence="13" key="1">
    <citation type="submission" date="2022-12" db="EMBL/GenBank/DDBJ databases">
        <title>Bacterial isolates from different developmental stages of Nematostella vectensis.</title>
        <authorList>
            <person name="Fraune S."/>
        </authorList>
    </citation>
    <scope>NUCLEOTIDE SEQUENCE</scope>
    <source>
        <strain evidence="13">G21630-S1</strain>
    </source>
</reference>
<evidence type="ECO:0000256" key="7">
    <source>
        <dbReference type="ARBA" id="ARBA00022833"/>
    </source>
</evidence>
<proteinExistence type="inferred from homology"/>
<dbReference type="InterPro" id="IPR045085">
    <property type="entry name" value="HLD_clamp_pol_III_gamma_tau"/>
</dbReference>
<dbReference type="CDD" id="cd00009">
    <property type="entry name" value="AAA"/>
    <property type="match status" value="1"/>
</dbReference>
<dbReference type="Pfam" id="PF12169">
    <property type="entry name" value="DNA_pol3_gamma3"/>
    <property type="match status" value="1"/>
</dbReference>
<dbReference type="Gene3D" id="1.10.8.60">
    <property type="match status" value="1"/>
</dbReference>
<dbReference type="InterPro" id="IPR027417">
    <property type="entry name" value="P-loop_NTPase"/>
</dbReference>
<dbReference type="CDD" id="cd18137">
    <property type="entry name" value="HLD_clamp_pol_III_gamma_tau"/>
    <property type="match status" value="1"/>
</dbReference>
<comment type="function">
    <text evidence="11">DNA polymerase III is a complex, multichain enzyme responsible for most of the replicative synthesis in bacteria. This DNA polymerase also exhibits 3' to 5' exonuclease activity.</text>
</comment>
<gene>
    <name evidence="11" type="primary">dnaX</name>
    <name evidence="13" type="ORF">O4H49_12405</name>
</gene>
<dbReference type="GO" id="GO:0003887">
    <property type="term" value="F:DNA-directed DNA polymerase activity"/>
    <property type="evidence" value="ECO:0007669"/>
    <property type="project" value="UniProtKB-EC"/>
</dbReference>
<keyword evidence="4 11" id="KW-0235">DNA replication</keyword>
<accession>A0ABT4LKE5</accession>
<dbReference type="SUPFAM" id="SSF48019">
    <property type="entry name" value="post-AAA+ oligomerization domain-like"/>
    <property type="match status" value="1"/>
</dbReference>
<dbReference type="InterPro" id="IPR022107">
    <property type="entry name" value="DNA_pol_III_gamma/tau_C"/>
</dbReference>
<comment type="subunit">
    <text evidence="11">DNA polymerase III contains a core (composed of alpha, epsilon and theta chains) that associates with a tau subunit. This core dimerizes to form the POLIII' complex. PolIII' associates with the gamma complex (composed of gamma, delta, delta', psi and chi chains) and with the beta chain to form the complete DNA polymerase III complex.</text>
</comment>
<keyword evidence="9 11" id="KW-0239">DNA-directed DNA polymerase</keyword>
<dbReference type="InterPro" id="IPR008921">
    <property type="entry name" value="DNA_pol3_clamp-load_cplx_C"/>
</dbReference>
<dbReference type="SUPFAM" id="SSF52540">
    <property type="entry name" value="P-loop containing nucleoside triphosphate hydrolases"/>
    <property type="match status" value="1"/>
</dbReference>
<dbReference type="PANTHER" id="PTHR11669">
    <property type="entry name" value="REPLICATION FACTOR C / DNA POLYMERASE III GAMMA-TAU SUBUNIT"/>
    <property type="match status" value="1"/>
</dbReference>
<dbReference type="PANTHER" id="PTHR11669:SF0">
    <property type="entry name" value="PROTEIN STICHEL-LIKE 2"/>
    <property type="match status" value="1"/>
</dbReference>
<evidence type="ECO:0000256" key="11">
    <source>
        <dbReference type="RuleBase" id="RU364063"/>
    </source>
</evidence>
<dbReference type="InterPro" id="IPR022754">
    <property type="entry name" value="DNA_pol_III_gamma-3"/>
</dbReference>
<dbReference type="EMBL" id="JAPWGY010000004">
    <property type="protein sequence ID" value="MCZ4281584.1"/>
    <property type="molecule type" value="Genomic_DNA"/>
</dbReference>
<dbReference type="InterPro" id="IPR050238">
    <property type="entry name" value="DNA_Rep/Repair_Clamp_Loader"/>
</dbReference>
<keyword evidence="2 11" id="KW-0808">Transferase</keyword>
<evidence type="ECO:0000256" key="10">
    <source>
        <dbReference type="ARBA" id="ARBA00049244"/>
    </source>
</evidence>
<evidence type="ECO:0000256" key="1">
    <source>
        <dbReference type="ARBA" id="ARBA00006360"/>
    </source>
</evidence>
<comment type="caution">
    <text evidence="13">The sequence shown here is derived from an EMBL/GenBank/DDBJ whole genome shotgun (WGS) entry which is preliminary data.</text>
</comment>
<evidence type="ECO:0000256" key="5">
    <source>
        <dbReference type="ARBA" id="ARBA00022723"/>
    </source>
</evidence>
<evidence type="ECO:0000256" key="8">
    <source>
        <dbReference type="ARBA" id="ARBA00022840"/>
    </source>
</evidence>
<keyword evidence="7" id="KW-0862">Zinc</keyword>
<keyword evidence="3 11" id="KW-0548">Nucleotidyltransferase</keyword>
<dbReference type="InterPro" id="IPR003593">
    <property type="entry name" value="AAA+_ATPase"/>
</dbReference>
<organism evidence="13 14">
    <name type="scientific">Kiloniella laminariae</name>
    <dbReference type="NCBI Taxonomy" id="454162"/>
    <lineage>
        <taxon>Bacteria</taxon>
        <taxon>Pseudomonadati</taxon>
        <taxon>Pseudomonadota</taxon>
        <taxon>Alphaproteobacteria</taxon>
        <taxon>Rhodospirillales</taxon>
        <taxon>Kiloniellaceae</taxon>
        <taxon>Kiloniella</taxon>
    </lineage>
</organism>
<name>A0ABT4LKE5_9PROT</name>
<dbReference type="SMART" id="SM00382">
    <property type="entry name" value="AAA"/>
    <property type="match status" value="1"/>
</dbReference>
<comment type="catalytic activity">
    <reaction evidence="10 11">
        <text>DNA(n) + a 2'-deoxyribonucleoside 5'-triphosphate = DNA(n+1) + diphosphate</text>
        <dbReference type="Rhea" id="RHEA:22508"/>
        <dbReference type="Rhea" id="RHEA-COMP:17339"/>
        <dbReference type="Rhea" id="RHEA-COMP:17340"/>
        <dbReference type="ChEBI" id="CHEBI:33019"/>
        <dbReference type="ChEBI" id="CHEBI:61560"/>
        <dbReference type="ChEBI" id="CHEBI:173112"/>
        <dbReference type="EC" id="2.7.7.7"/>
    </reaction>
</comment>
<evidence type="ECO:0000256" key="3">
    <source>
        <dbReference type="ARBA" id="ARBA00022695"/>
    </source>
</evidence>
<dbReference type="InterPro" id="IPR012763">
    <property type="entry name" value="DNA_pol_III_sug/sutau_N"/>
</dbReference>
<dbReference type="NCBIfam" id="NF006585">
    <property type="entry name" value="PRK09111.1"/>
    <property type="match status" value="1"/>
</dbReference>
<dbReference type="Pfam" id="PF22608">
    <property type="entry name" value="DNAX_ATPase_lid"/>
    <property type="match status" value="1"/>
</dbReference>
<keyword evidence="14" id="KW-1185">Reference proteome</keyword>
<evidence type="ECO:0000256" key="4">
    <source>
        <dbReference type="ARBA" id="ARBA00022705"/>
    </source>
</evidence>
<dbReference type="NCBIfam" id="TIGR02397">
    <property type="entry name" value="dnaX_nterm"/>
    <property type="match status" value="1"/>
</dbReference>
<evidence type="ECO:0000256" key="9">
    <source>
        <dbReference type="ARBA" id="ARBA00022932"/>
    </source>
</evidence>
<dbReference type="Pfam" id="PF13177">
    <property type="entry name" value="DNA_pol3_delta2"/>
    <property type="match status" value="1"/>
</dbReference>
<dbReference type="EC" id="2.7.7.7" evidence="11"/>
<dbReference type="Gene3D" id="3.40.50.300">
    <property type="entry name" value="P-loop containing nucleotide triphosphate hydrolases"/>
    <property type="match status" value="1"/>
</dbReference>
<dbReference type="Gene3D" id="1.20.272.10">
    <property type="match status" value="1"/>
</dbReference>
<feature type="domain" description="AAA+ ATPase" evidence="12">
    <location>
        <begin position="53"/>
        <end position="200"/>
    </location>
</feature>